<proteinExistence type="predicted"/>
<name>A0A7J3MZ07_9CREN</name>
<keyword evidence="1" id="KW-0472">Membrane</keyword>
<sequence length="146" mass="15411">MDLVKPMWVKKGISPIVATVILVMIAVAAGVLLWTWVSGAVARAPSSEQQALQERIRITGINYSSTSKTVTVYVLNLGSVNVDIVYAAVLDNNGQTVCSSSSGATPVNAKNSGLLTISECSLTSGNVYEVIVITARGTEARYTFTV</sequence>
<reference evidence="3" key="1">
    <citation type="journal article" date="2020" name="mSystems">
        <title>Genome- and Community-Level Interaction Insights into Carbon Utilization and Element Cycling Functions of Hydrothermarchaeota in Hydrothermal Sediment.</title>
        <authorList>
            <person name="Zhou Z."/>
            <person name="Liu Y."/>
            <person name="Xu W."/>
            <person name="Pan J."/>
            <person name="Luo Z.H."/>
            <person name="Li M."/>
        </authorList>
    </citation>
    <scope>NUCLEOTIDE SEQUENCE [LARGE SCALE GENOMIC DNA]</scope>
    <source>
        <strain evidence="2">SpSt-629</strain>
        <strain evidence="3">SpSt-688</strain>
    </source>
</reference>
<dbReference type="InterPro" id="IPR013373">
    <property type="entry name" value="Flagellin/pilin_N_arc"/>
</dbReference>
<keyword evidence="1" id="KW-0812">Transmembrane</keyword>
<evidence type="ECO:0000256" key="1">
    <source>
        <dbReference type="SAM" id="Phobius"/>
    </source>
</evidence>
<dbReference type="NCBIfam" id="TIGR02537">
    <property type="entry name" value="arch_flag_Nterm"/>
    <property type="match status" value="1"/>
</dbReference>
<dbReference type="EMBL" id="DTAU01000132">
    <property type="protein sequence ID" value="HFQ79367.1"/>
    <property type="molecule type" value="Genomic_DNA"/>
</dbReference>
<keyword evidence="3" id="KW-0966">Cell projection</keyword>
<feature type="transmembrane region" description="Helical" evidence="1">
    <location>
        <begin position="12"/>
        <end position="37"/>
    </location>
</feature>
<comment type="caution">
    <text evidence="3">The sequence shown here is derived from an EMBL/GenBank/DDBJ whole genome shotgun (WGS) entry which is preliminary data.</text>
</comment>
<protein>
    <submittedName>
        <fullName evidence="3">Flagellar biosynthesis protein FlaG</fullName>
    </submittedName>
</protein>
<organism evidence="3">
    <name type="scientific">Ignisphaera aggregans</name>
    <dbReference type="NCBI Taxonomy" id="334771"/>
    <lineage>
        <taxon>Archaea</taxon>
        <taxon>Thermoproteota</taxon>
        <taxon>Thermoprotei</taxon>
        <taxon>Desulfurococcales</taxon>
        <taxon>Desulfurococcaceae</taxon>
        <taxon>Ignisphaera</taxon>
    </lineage>
</organism>
<keyword evidence="3" id="KW-0969">Cilium</keyword>
<dbReference type="EMBL" id="DTDH01000153">
    <property type="protein sequence ID" value="HGT98802.1"/>
    <property type="molecule type" value="Genomic_DNA"/>
</dbReference>
<accession>A0A7J3MZ07</accession>
<gene>
    <name evidence="2" type="ORF">ENT99_06695</name>
    <name evidence="3" type="ORF">ENU64_05165</name>
</gene>
<keyword evidence="1" id="KW-1133">Transmembrane helix</keyword>
<evidence type="ECO:0000313" key="2">
    <source>
        <dbReference type="EMBL" id="HFQ79367.1"/>
    </source>
</evidence>
<dbReference type="AlphaFoldDB" id="A0A7J3MZ07"/>
<keyword evidence="3" id="KW-0282">Flagellum</keyword>
<evidence type="ECO:0000313" key="3">
    <source>
        <dbReference type="EMBL" id="HGT98802.1"/>
    </source>
</evidence>